<dbReference type="InterPro" id="IPR019748">
    <property type="entry name" value="FERM_central"/>
</dbReference>
<feature type="domain" description="Protein kinase" evidence="22">
    <location>
        <begin position="493"/>
        <end position="752"/>
    </location>
</feature>
<dbReference type="InterPro" id="IPR041390">
    <property type="entry name" value="FADK_N"/>
</dbReference>
<dbReference type="Gene3D" id="1.10.510.10">
    <property type="entry name" value="Transferase(Phosphotransferase) domain 1"/>
    <property type="match status" value="1"/>
</dbReference>
<dbReference type="PANTHER" id="PTHR24416">
    <property type="entry name" value="TYROSINE-PROTEIN KINASE RECEPTOR"/>
    <property type="match status" value="1"/>
</dbReference>
<feature type="binding site" evidence="21">
    <location>
        <position position="525"/>
    </location>
    <ligand>
        <name>ATP</name>
        <dbReference type="ChEBI" id="CHEBI:30616"/>
    </ligand>
</feature>
<dbReference type="Pfam" id="PF18038">
    <property type="entry name" value="FERM_N_2"/>
    <property type="match status" value="1"/>
</dbReference>
<dbReference type="STRING" id="75913.A0A0K0FV10"/>
<keyword evidence="7" id="KW-0963">Cytoplasm</keyword>
<dbReference type="PROSITE" id="PS00107">
    <property type="entry name" value="PROTEIN_KINASE_ATP"/>
    <property type="match status" value="1"/>
</dbReference>
<dbReference type="GO" id="GO:0005524">
    <property type="term" value="F:ATP binding"/>
    <property type="evidence" value="ECO:0007669"/>
    <property type="project" value="UniProtKB-UniRule"/>
</dbReference>
<dbReference type="InterPro" id="IPR029071">
    <property type="entry name" value="Ubiquitin-like_domsf"/>
</dbReference>
<evidence type="ECO:0000256" key="16">
    <source>
        <dbReference type="ARBA" id="ARBA00023137"/>
    </source>
</evidence>
<evidence type="ECO:0000256" key="13">
    <source>
        <dbReference type="ARBA" id="ARBA00022949"/>
    </source>
</evidence>
<evidence type="ECO:0000256" key="12">
    <source>
        <dbReference type="ARBA" id="ARBA00022840"/>
    </source>
</evidence>
<keyword evidence="10 21" id="KW-0547">Nucleotide-binding</keyword>
<evidence type="ECO:0000256" key="11">
    <source>
        <dbReference type="ARBA" id="ARBA00022777"/>
    </source>
</evidence>
<dbReference type="InterPro" id="IPR001245">
    <property type="entry name" value="Ser-Thr/Tyr_kinase_cat_dom"/>
</dbReference>
<evidence type="ECO:0000256" key="4">
    <source>
        <dbReference type="ARBA" id="ARBA00004413"/>
    </source>
</evidence>
<dbReference type="PRINTS" id="PR00109">
    <property type="entry name" value="TYRKINASE"/>
</dbReference>
<evidence type="ECO:0000256" key="3">
    <source>
        <dbReference type="ARBA" id="ARBA00004316"/>
    </source>
</evidence>
<keyword evidence="9" id="KW-0808">Transferase</keyword>
<reference evidence="24" key="1">
    <citation type="submission" date="2014-07" db="EMBL/GenBank/DDBJ databases">
        <authorList>
            <person name="Martin A.A"/>
            <person name="De Silva N."/>
        </authorList>
    </citation>
    <scope>NUCLEOTIDE SEQUENCE</scope>
</reference>
<keyword evidence="6" id="KW-1003">Cell membrane</keyword>
<comment type="subcellular location">
    <subcellularLocation>
        <location evidence="2">Cell junction</location>
        <location evidence="2">Focal adhesion</location>
    </subcellularLocation>
    <subcellularLocation>
        <location evidence="4">Cell membrane</location>
        <topology evidence="4">Peripheral membrane protein</topology>
        <orientation evidence="4">Cytoplasmic side</orientation>
    </subcellularLocation>
    <subcellularLocation>
        <location evidence="3">Cell projection</location>
    </subcellularLocation>
    <subcellularLocation>
        <location evidence="5">Cytoplasm</location>
    </subcellularLocation>
    <subcellularLocation>
        <location evidence="1">Membrane</location>
        <topology evidence="1">Single-pass membrane protein</topology>
    </subcellularLocation>
</comment>
<evidence type="ECO:0000256" key="10">
    <source>
        <dbReference type="ARBA" id="ARBA00022741"/>
    </source>
</evidence>
<dbReference type="InterPro" id="IPR019749">
    <property type="entry name" value="Band_41_domain"/>
</dbReference>
<dbReference type="PANTHER" id="PTHR24416:SF617">
    <property type="entry name" value="RET ONCOGENE, ISOFORM A"/>
    <property type="match status" value="1"/>
</dbReference>
<keyword evidence="13" id="KW-0965">Cell junction</keyword>
<dbReference type="Pfam" id="PF21477">
    <property type="entry name" value="FERM_C_FAK1"/>
    <property type="match status" value="1"/>
</dbReference>
<comment type="similarity">
    <text evidence="20">Belongs to the protein kinase superfamily. Tyr protein kinase family. Fes/fps subfamily.</text>
</comment>
<comment type="catalytic activity">
    <reaction evidence="19">
        <text>L-tyrosyl-[protein] + ATP = O-phospho-L-tyrosyl-[protein] + ADP + H(+)</text>
        <dbReference type="Rhea" id="RHEA:10596"/>
        <dbReference type="Rhea" id="RHEA-COMP:10136"/>
        <dbReference type="Rhea" id="RHEA-COMP:20101"/>
        <dbReference type="ChEBI" id="CHEBI:15378"/>
        <dbReference type="ChEBI" id="CHEBI:30616"/>
        <dbReference type="ChEBI" id="CHEBI:46858"/>
        <dbReference type="ChEBI" id="CHEBI:61978"/>
        <dbReference type="ChEBI" id="CHEBI:456216"/>
        <dbReference type="EC" id="2.7.10.2"/>
    </reaction>
</comment>
<evidence type="ECO:0000256" key="17">
    <source>
        <dbReference type="ARBA" id="ARBA00023273"/>
    </source>
</evidence>
<keyword evidence="16" id="KW-0829">Tyrosine-protein kinase</keyword>
<keyword evidence="24" id="KW-1185">Reference proteome</keyword>
<keyword evidence="14" id="KW-0727">SH2 domain</keyword>
<dbReference type="FunFam" id="3.30.200.20:FF:000194">
    <property type="entry name" value="protein-tyrosine kinase 2-beta isoform X1"/>
    <property type="match status" value="1"/>
</dbReference>
<dbReference type="Gene3D" id="2.30.29.30">
    <property type="entry name" value="Pleckstrin-homology domain (PH domain)/Phosphotyrosine-binding domain (PTB)"/>
    <property type="match status" value="1"/>
</dbReference>
<evidence type="ECO:0000256" key="15">
    <source>
        <dbReference type="ARBA" id="ARBA00023136"/>
    </source>
</evidence>
<dbReference type="GO" id="GO:0048680">
    <property type="term" value="P:positive regulation of axon regeneration"/>
    <property type="evidence" value="ECO:0007669"/>
    <property type="project" value="UniProtKB-ARBA"/>
</dbReference>
<evidence type="ECO:0000256" key="9">
    <source>
        <dbReference type="ARBA" id="ARBA00022679"/>
    </source>
</evidence>
<dbReference type="GO" id="GO:0043235">
    <property type="term" value="C:receptor complex"/>
    <property type="evidence" value="ECO:0007669"/>
    <property type="project" value="TreeGrafter"/>
</dbReference>
<dbReference type="SMART" id="SM00295">
    <property type="entry name" value="B41"/>
    <property type="match status" value="1"/>
</dbReference>
<dbReference type="InterPro" id="IPR000299">
    <property type="entry name" value="FERM_domain"/>
</dbReference>
<dbReference type="SUPFAM" id="SSF68993">
    <property type="entry name" value="FAT domain of focal adhesion kinase"/>
    <property type="match status" value="1"/>
</dbReference>
<dbReference type="InterPro" id="IPR036137">
    <property type="entry name" value="Focal_adhe_kin_target_dom_sf"/>
</dbReference>
<reference evidence="25" key="2">
    <citation type="submission" date="2015-08" db="UniProtKB">
        <authorList>
            <consortium name="WormBaseParasite"/>
        </authorList>
    </citation>
    <scope>IDENTIFICATION</scope>
</reference>
<dbReference type="GO" id="GO:0004715">
    <property type="term" value="F:non-membrane spanning protein tyrosine kinase activity"/>
    <property type="evidence" value="ECO:0007669"/>
    <property type="project" value="UniProtKB-EC"/>
</dbReference>
<dbReference type="SMART" id="SM00219">
    <property type="entry name" value="TyrKc"/>
    <property type="match status" value="1"/>
</dbReference>
<dbReference type="InterPro" id="IPR011009">
    <property type="entry name" value="Kinase-like_dom_sf"/>
</dbReference>
<dbReference type="SUPFAM" id="SSF56112">
    <property type="entry name" value="Protein kinase-like (PK-like)"/>
    <property type="match status" value="1"/>
</dbReference>
<dbReference type="GO" id="GO:0005886">
    <property type="term" value="C:plasma membrane"/>
    <property type="evidence" value="ECO:0007669"/>
    <property type="project" value="UniProtKB-SubCell"/>
</dbReference>
<dbReference type="GO" id="GO:0007172">
    <property type="term" value="P:signal complex assembly"/>
    <property type="evidence" value="ECO:0007669"/>
    <property type="project" value="InterPro"/>
</dbReference>
<keyword evidence="15" id="KW-0472">Membrane</keyword>
<dbReference type="WBParaSite" id="SVE_1617400.1">
    <property type="protein sequence ID" value="SVE_1617400.1"/>
    <property type="gene ID" value="SVE_1617400"/>
</dbReference>
<dbReference type="AlphaFoldDB" id="A0A0K0FV10"/>
<keyword evidence="12 21" id="KW-0067">ATP-binding</keyword>
<dbReference type="InterPro" id="IPR008266">
    <property type="entry name" value="Tyr_kinase_AS"/>
</dbReference>
<evidence type="ECO:0000256" key="6">
    <source>
        <dbReference type="ARBA" id="ARBA00022475"/>
    </source>
</evidence>
<dbReference type="GO" id="GO:0005925">
    <property type="term" value="C:focal adhesion"/>
    <property type="evidence" value="ECO:0007669"/>
    <property type="project" value="UniProtKB-SubCell"/>
</dbReference>
<sequence>MNNSLRHNYQQSFHNYSIPRYNHHTNGNSHFSCNSSSPPLTRNSYPEILVQQKIPNYNQTNQFFNRSRYSHDTKHTSNPNISSPYNNLSNPLPLLSNDNVCNMNPTNTSVIRVNLVNGTSKTIRYDSHTNIERVIQVLLVGLNIDFVSNLRFSIRLTSFPYGQAVQNNESIWLHPKLTIQDIINLYFIGNTSKNHLKFELRMRFIPEDLQEMYQAETGAFLYLFEQLRSDYLAQVAWRIDSPLAIEMGSILLRKRFSFLTSCNIEKKLNFDIIDDEGGLKEYFPEGLVVNEKPKNLKKTILHSVKKYCKFSEIECIFKFMQKMMKLSHFDTEIFRVSLGHGNESPAELYVGTSKDVSYKTEAMTGPVRLFLFKEITEIRVKRTDIGSDKSLIIVKVSGHSQPFLFTLSTLDIAFNLAHLLDGYQSLIMQNGSVWDVKNILLRFQNFNDSTIYNSNSQNRKKNLNFPIDSASSSSTSSSLTIKKEDLKIDRKKILLEELLGEGHFGNVYKGSFTDDYKKFHNVAVKVCKSNTEQKEIDNFIEEAYLMHNFHHPHIIKLIGICEDNPVWIVMELSLLGELRQYLISQRYSINLYTQIMFSYQLSTALKYLHDKKFVHRDIAARNVLVSSEKCVKLSDFGLSRFLQDEDYYTSEHSKLLPIKWMSPESINFRKFDSTTDVWMFGVCIWEILSYGQKPWQGIRNHEVILKLEQGIRLDIPMGCPTIVYDLLYNMWNYERSQRPSMKDIKSNLQSFLLQIEKGIPYSKLEMVTKINNKSITNSNNIFNDGRCSVYKPIGSIKLDTTQIEPTFLIKTLEQQKLQSEEDEKWLNDFESGNFVKEERYVDSGKNSESSACGYQFDRDNDTIYKTVSELIECITTFNQNYKKSLSNDDFVRYVSYITNALKNLFHESTKNLALLEEDDKKSVERAETLLADNMNEMAKAMTQVVEPLIENCDVLEESRLEVLKITHMLAINSKHFLESFDNARLKTRYQKRRKRYENHLRNHENFVSEKISFC</sequence>
<evidence type="ECO:0000256" key="21">
    <source>
        <dbReference type="PROSITE-ProRule" id="PRU10141"/>
    </source>
</evidence>
<evidence type="ECO:0000256" key="20">
    <source>
        <dbReference type="ARBA" id="ARBA00061333"/>
    </source>
</evidence>
<keyword evidence="11" id="KW-0418">Kinase</keyword>
<dbReference type="Pfam" id="PF03623">
    <property type="entry name" value="Focal_AT"/>
    <property type="match status" value="1"/>
</dbReference>
<dbReference type="GO" id="GO:0007169">
    <property type="term" value="P:cell surface receptor protein tyrosine kinase signaling pathway"/>
    <property type="evidence" value="ECO:0007669"/>
    <property type="project" value="TreeGrafter"/>
</dbReference>
<dbReference type="FunFam" id="1.10.510.10:FF:001512">
    <property type="entry name" value="Receptor tyrosine-protein kinase erbB-2"/>
    <property type="match status" value="1"/>
</dbReference>
<evidence type="ECO:0000256" key="7">
    <source>
        <dbReference type="ARBA" id="ARBA00022490"/>
    </source>
</evidence>
<dbReference type="Gene3D" id="1.20.120.330">
    <property type="entry name" value="Nucleotidyltransferases domain 2"/>
    <property type="match status" value="1"/>
</dbReference>
<dbReference type="InterPro" id="IPR050122">
    <property type="entry name" value="RTK"/>
</dbReference>
<keyword evidence="8" id="KW-0597">Phosphoprotein</keyword>
<dbReference type="GO" id="GO:0005737">
    <property type="term" value="C:cytoplasm"/>
    <property type="evidence" value="ECO:0007669"/>
    <property type="project" value="UniProtKB-SubCell"/>
</dbReference>
<dbReference type="InterPro" id="IPR011993">
    <property type="entry name" value="PH-like_dom_sf"/>
</dbReference>
<protein>
    <submittedName>
        <fullName evidence="25">Focal adhesion kinase (inferred by orthology to a D. melanogaster protein)</fullName>
    </submittedName>
</protein>
<evidence type="ECO:0000313" key="24">
    <source>
        <dbReference type="Proteomes" id="UP000035680"/>
    </source>
</evidence>
<evidence type="ECO:0000256" key="14">
    <source>
        <dbReference type="ARBA" id="ARBA00022999"/>
    </source>
</evidence>
<evidence type="ECO:0000256" key="19">
    <source>
        <dbReference type="ARBA" id="ARBA00051245"/>
    </source>
</evidence>
<dbReference type="InterPro" id="IPR049385">
    <property type="entry name" value="FAK1-like_FERM_C"/>
</dbReference>
<dbReference type="GO" id="GO:0008284">
    <property type="term" value="P:positive regulation of cell population proliferation"/>
    <property type="evidence" value="ECO:0007669"/>
    <property type="project" value="UniProtKB-ARBA"/>
</dbReference>
<dbReference type="Pfam" id="PF07714">
    <property type="entry name" value="PK_Tyr_Ser-Thr"/>
    <property type="match status" value="1"/>
</dbReference>
<dbReference type="Pfam" id="PF00373">
    <property type="entry name" value="FERM_M"/>
    <property type="match status" value="1"/>
</dbReference>
<dbReference type="GO" id="GO:0061564">
    <property type="term" value="P:axon development"/>
    <property type="evidence" value="ECO:0007669"/>
    <property type="project" value="UniProtKB-ARBA"/>
</dbReference>
<dbReference type="Gene3D" id="3.30.200.20">
    <property type="entry name" value="Phosphorylase Kinase, domain 1"/>
    <property type="match status" value="1"/>
</dbReference>
<evidence type="ECO:0000256" key="8">
    <source>
        <dbReference type="ARBA" id="ARBA00022553"/>
    </source>
</evidence>
<evidence type="ECO:0000313" key="25">
    <source>
        <dbReference type="WBParaSite" id="SVE_1617400.1"/>
    </source>
</evidence>
<dbReference type="InterPro" id="IPR014352">
    <property type="entry name" value="FERM/acyl-CoA-bd_prot_sf"/>
</dbReference>
<dbReference type="SUPFAM" id="SSF54236">
    <property type="entry name" value="Ubiquitin-like"/>
    <property type="match status" value="1"/>
</dbReference>
<dbReference type="InterPro" id="IPR005189">
    <property type="entry name" value="Focal_adhesion_kin_target_dom"/>
</dbReference>
<dbReference type="GO" id="GO:0004714">
    <property type="term" value="F:transmembrane receptor protein tyrosine kinase activity"/>
    <property type="evidence" value="ECO:0007669"/>
    <property type="project" value="UniProtKB-EC"/>
</dbReference>
<dbReference type="Gene3D" id="1.20.80.10">
    <property type="match status" value="1"/>
</dbReference>
<dbReference type="PROSITE" id="PS00109">
    <property type="entry name" value="PROTEIN_KINASE_TYR"/>
    <property type="match status" value="1"/>
</dbReference>
<evidence type="ECO:0000256" key="2">
    <source>
        <dbReference type="ARBA" id="ARBA00004246"/>
    </source>
</evidence>
<evidence type="ECO:0000256" key="5">
    <source>
        <dbReference type="ARBA" id="ARBA00004496"/>
    </source>
</evidence>
<evidence type="ECO:0000259" key="23">
    <source>
        <dbReference type="PROSITE" id="PS50057"/>
    </source>
</evidence>
<dbReference type="GO" id="GO:0042995">
    <property type="term" value="C:cell projection"/>
    <property type="evidence" value="ECO:0007669"/>
    <property type="project" value="UniProtKB-SubCell"/>
</dbReference>
<dbReference type="PROSITE" id="PS50011">
    <property type="entry name" value="PROTEIN_KINASE_DOM"/>
    <property type="match status" value="1"/>
</dbReference>
<name>A0A0K0FV10_STRVS</name>
<dbReference type="Gene3D" id="3.10.20.90">
    <property type="entry name" value="Phosphatidylinositol 3-kinase Catalytic Subunit, Chain A, domain 1"/>
    <property type="match status" value="1"/>
</dbReference>
<organism evidence="24 25">
    <name type="scientific">Strongyloides venezuelensis</name>
    <name type="common">Threadworm</name>
    <dbReference type="NCBI Taxonomy" id="75913"/>
    <lineage>
        <taxon>Eukaryota</taxon>
        <taxon>Metazoa</taxon>
        <taxon>Ecdysozoa</taxon>
        <taxon>Nematoda</taxon>
        <taxon>Chromadorea</taxon>
        <taxon>Rhabditida</taxon>
        <taxon>Tylenchina</taxon>
        <taxon>Panagrolaimomorpha</taxon>
        <taxon>Strongyloidoidea</taxon>
        <taxon>Strongyloididae</taxon>
        <taxon>Strongyloides</taxon>
    </lineage>
</organism>
<accession>A0A0K0FV10</accession>
<feature type="domain" description="FERM" evidence="23">
    <location>
        <begin position="109"/>
        <end position="431"/>
    </location>
</feature>
<dbReference type="InterPro" id="IPR035963">
    <property type="entry name" value="FERM_2"/>
</dbReference>
<evidence type="ECO:0000256" key="18">
    <source>
        <dbReference type="ARBA" id="ARBA00051243"/>
    </source>
</evidence>
<dbReference type="InterPro" id="IPR000719">
    <property type="entry name" value="Prot_kinase_dom"/>
</dbReference>
<evidence type="ECO:0000259" key="22">
    <source>
        <dbReference type="PROSITE" id="PS50011"/>
    </source>
</evidence>
<dbReference type="SUPFAM" id="SSF47031">
    <property type="entry name" value="Second domain of FERM"/>
    <property type="match status" value="1"/>
</dbReference>
<dbReference type="InterPro" id="IPR020635">
    <property type="entry name" value="Tyr_kinase_cat_dom"/>
</dbReference>
<dbReference type="InterPro" id="IPR017441">
    <property type="entry name" value="Protein_kinase_ATP_BS"/>
</dbReference>
<comment type="catalytic activity">
    <reaction evidence="18">
        <text>L-tyrosyl-[protein] + ATP = O-phospho-L-tyrosyl-[protein] + ADP + H(+)</text>
        <dbReference type="Rhea" id="RHEA:10596"/>
        <dbReference type="Rhea" id="RHEA-COMP:10136"/>
        <dbReference type="Rhea" id="RHEA-COMP:20101"/>
        <dbReference type="ChEBI" id="CHEBI:15378"/>
        <dbReference type="ChEBI" id="CHEBI:30616"/>
        <dbReference type="ChEBI" id="CHEBI:46858"/>
        <dbReference type="ChEBI" id="CHEBI:61978"/>
        <dbReference type="ChEBI" id="CHEBI:456216"/>
        <dbReference type="EC" id="2.7.10.1"/>
    </reaction>
</comment>
<proteinExistence type="inferred from homology"/>
<dbReference type="Proteomes" id="UP000035680">
    <property type="component" value="Unassembled WGS sequence"/>
</dbReference>
<dbReference type="SUPFAM" id="SSF50729">
    <property type="entry name" value="PH domain-like"/>
    <property type="match status" value="1"/>
</dbReference>
<dbReference type="CDD" id="cd14473">
    <property type="entry name" value="FERM_B-lobe"/>
    <property type="match status" value="1"/>
</dbReference>
<keyword evidence="17" id="KW-0966">Cell projection</keyword>
<evidence type="ECO:0000256" key="1">
    <source>
        <dbReference type="ARBA" id="ARBA00004167"/>
    </source>
</evidence>
<dbReference type="PROSITE" id="PS50057">
    <property type="entry name" value="FERM_3"/>
    <property type="match status" value="1"/>
</dbReference>